<dbReference type="Proteomes" id="UP000588806">
    <property type="component" value="Unassembled WGS sequence"/>
</dbReference>
<evidence type="ECO:0000313" key="5">
    <source>
        <dbReference type="Proteomes" id="UP000588806"/>
    </source>
</evidence>
<dbReference type="Pfam" id="PF01051">
    <property type="entry name" value="Rep3_N"/>
    <property type="match status" value="1"/>
</dbReference>
<dbReference type="Gene3D" id="1.10.10.10">
    <property type="entry name" value="Winged helix-like DNA-binding domain superfamily/Winged helix DNA-binding domain"/>
    <property type="match status" value="2"/>
</dbReference>
<dbReference type="InterPro" id="IPR036390">
    <property type="entry name" value="WH_DNA-bd_sf"/>
</dbReference>
<reference evidence="4 5" key="2">
    <citation type="submission" date="2020-06" db="EMBL/GenBank/DDBJ databases">
        <title>Halomonas songnenensis sp. nov., a moderately halophilic bacterium isolated from saline and alkaline soils.</title>
        <authorList>
            <person name="Jiang J."/>
            <person name="Pan Y."/>
        </authorList>
    </citation>
    <scope>NUCLEOTIDE SEQUENCE [LARGE SCALE GENOMIC DNA]</scope>
    <source>
        <strain evidence="4 5">TBZ9</strain>
    </source>
</reference>
<protein>
    <submittedName>
        <fullName evidence="4">Replication initiation protein</fullName>
    </submittedName>
</protein>
<dbReference type="GO" id="GO:0003887">
    <property type="term" value="F:DNA-directed DNA polymerase activity"/>
    <property type="evidence" value="ECO:0007669"/>
    <property type="project" value="InterPro"/>
</dbReference>
<dbReference type="AlphaFoldDB" id="A0A7Y3XC46"/>
<organism evidence="4 5">
    <name type="scientific">Vreelandella azerica</name>
    <dbReference type="NCBI Taxonomy" id="2732867"/>
    <lineage>
        <taxon>Bacteria</taxon>
        <taxon>Pseudomonadati</taxon>
        <taxon>Pseudomonadota</taxon>
        <taxon>Gammaproteobacteria</taxon>
        <taxon>Oceanospirillales</taxon>
        <taxon>Halomonadaceae</taxon>
        <taxon>Vreelandella</taxon>
    </lineage>
</organism>
<dbReference type="GO" id="GO:0006270">
    <property type="term" value="P:DNA replication initiation"/>
    <property type="evidence" value="ECO:0007669"/>
    <property type="project" value="InterPro"/>
</dbReference>
<sequence length="192" mass="22482">MQEAVYSEGEGYVDVRLSTSILPFVNNLLEQYTVYHMQDVARMTSRYAIRVYELLVQWRRRGHREVDIEWLRRALGVGDKYSNFKDFRRRVIEPAVQQVNERSPLDVSWEERKTGRRVSHVTFYFDEKPEVKDEKAEAAAKRNAKKEKKAAPALGDQPSMFGLSPAVIKEYARPGEDWQEAALRALYARQQR</sequence>
<evidence type="ECO:0000313" key="4">
    <source>
        <dbReference type="EMBL" id="NOG32910.1"/>
    </source>
</evidence>
<dbReference type="InterPro" id="IPR000525">
    <property type="entry name" value="Initiator_Rep_WH1"/>
</dbReference>
<feature type="region of interest" description="Disordered" evidence="2">
    <location>
        <begin position="136"/>
        <end position="159"/>
    </location>
</feature>
<proteinExistence type="inferred from homology"/>
<comment type="similarity">
    <text evidence="1">Belongs to the initiator RepB protein family.</text>
</comment>
<evidence type="ECO:0000256" key="1">
    <source>
        <dbReference type="ARBA" id="ARBA00038283"/>
    </source>
</evidence>
<keyword evidence="5" id="KW-1185">Reference proteome</keyword>
<dbReference type="RefSeq" id="WP_171703374.1">
    <property type="nucleotide sequence ID" value="NZ_JABFHI010000016.1"/>
</dbReference>
<dbReference type="SUPFAM" id="SSF46785">
    <property type="entry name" value="Winged helix' DNA-binding domain"/>
    <property type="match status" value="1"/>
</dbReference>
<comment type="caution">
    <text evidence="4">The sequence shown here is derived from an EMBL/GenBank/DDBJ whole genome shotgun (WGS) entry which is preliminary data.</text>
</comment>
<feature type="domain" description="Initiator Rep protein WH1" evidence="3">
    <location>
        <begin position="2"/>
        <end position="55"/>
    </location>
</feature>
<gene>
    <name evidence="4" type="ORF">HLB35_16095</name>
</gene>
<dbReference type="Pfam" id="PF21205">
    <property type="entry name" value="Rep3_C"/>
    <property type="match status" value="1"/>
</dbReference>
<evidence type="ECO:0000256" key="2">
    <source>
        <dbReference type="SAM" id="MobiDB-lite"/>
    </source>
</evidence>
<reference evidence="4 5" key="1">
    <citation type="submission" date="2020-05" db="EMBL/GenBank/DDBJ databases">
        <authorList>
            <person name="Ruan W."/>
            <person name="Jeon C.O."/>
            <person name="Chun B.H."/>
        </authorList>
    </citation>
    <scope>NUCLEOTIDE SEQUENCE [LARGE SCALE GENOMIC DNA]</scope>
    <source>
        <strain evidence="4 5">TBZ9</strain>
    </source>
</reference>
<dbReference type="InterPro" id="IPR036388">
    <property type="entry name" value="WH-like_DNA-bd_sf"/>
</dbReference>
<name>A0A7Y3XC46_9GAMM</name>
<dbReference type="EMBL" id="JABFHI010000016">
    <property type="protein sequence ID" value="NOG32910.1"/>
    <property type="molecule type" value="Genomic_DNA"/>
</dbReference>
<accession>A0A7Y3XC46</accession>
<evidence type="ECO:0000259" key="3">
    <source>
        <dbReference type="Pfam" id="PF01051"/>
    </source>
</evidence>